<evidence type="ECO:0000313" key="2">
    <source>
        <dbReference type="EMBL" id="KJX92063.1"/>
    </source>
</evidence>
<dbReference type="AlphaFoldDB" id="A0A0F4G401"/>
<protein>
    <submittedName>
        <fullName evidence="2">Uncharacterized protein</fullName>
    </submittedName>
</protein>
<sequence length="199" mass="22257">MANTANIRDLWRNQTYSDLIIRADGEEDLHCNQCIVYPRSKRIKDKKNYPGIIVMVHAMYENDVSVVFRGQELRNIAGAMKFAVCDGQLEFAEAACRALLPTPATLAGPLEEQNAMEMLECMRRSSNHGILGMADKLERAWPREEEKDTSETAVGFVMQTTRDPTPPPPSLATPKKKATPKRKRKATSDGFDADVPGFD</sequence>
<dbReference type="OrthoDB" id="10473447at2759"/>
<gene>
    <name evidence="2" type="ORF">TI39_contig5931g00003</name>
</gene>
<proteinExistence type="predicted"/>
<feature type="compositionally biased region" description="Basic residues" evidence="1">
    <location>
        <begin position="174"/>
        <end position="185"/>
    </location>
</feature>
<dbReference type="Proteomes" id="UP000033647">
    <property type="component" value="Unassembled WGS sequence"/>
</dbReference>
<name>A0A0F4G401_9PEZI</name>
<keyword evidence="3" id="KW-1185">Reference proteome</keyword>
<evidence type="ECO:0000313" key="3">
    <source>
        <dbReference type="Proteomes" id="UP000033647"/>
    </source>
</evidence>
<comment type="caution">
    <text evidence="2">The sequence shown here is derived from an EMBL/GenBank/DDBJ whole genome shotgun (WGS) entry which is preliminary data.</text>
</comment>
<dbReference type="EMBL" id="LAFY01005886">
    <property type="protein sequence ID" value="KJX92063.1"/>
    <property type="molecule type" value="Genomic_DNA"/>
</dbReference>
<accession>A0A0F4G401</accession>
<feature type="compositionally biased region" description="Basic and acidic residues" evidence="1">
    <location>
        <begin position="141"/>
        <end position="150"/>
    </location>
</feature>
<reference evidence="2 3" key="1">
    <citation type="submission" date="2015-03" db="EMBL/GenBank/DDBJ databases">
        <title>RNA-seq based gene annotation and comparative genomics of four Zymoseptoria species reveal species-specific pathogenicity related genes and transposable element activity.</title>
        <authorList>
            <person name="Grandaubert J."/>
            <person name="Bhattacharyya A."/>
            <person name="Stukenbrock E.H."/>
        </authorList>
    </citation>
    <scope>NUCLEOTIDE SEQUENCE [LARGE SCALE GENOMIC DNA]</scope>
    <source>
        <strain evidence="2 3">Zb18110</strain>
    </source>
</reference>
<feature type="region of interest" description="Disordered" evidence="1">
    <location>
        <begin position="141"/>
        <end position="199"/>
    </location>
</feature>
<evidence type="ECO:0000256" key="1">
    <source>
        <dbReference type="SAM" id="MobiDB-lite"/>
    </source>
</evidence>
<organism evidence="2 3">
    <name type="scientific">Zymoseptoria brevis</name>
    <dbReference type="NCBI Taxonomy" id="1047168"/>
    <lineage>
        <taxon>Eukaryota</taxon>
        <taxon>Fungi</taxon>
        <taxon>Dikarya</taxon>
        <taxon>Ascomycota</taxon>
        <taxon>Pezizomycotina</taxon>
        <taxon>Dothideomycetes</taxon>
        <taxon>Dothideomycetidae</taxon>
        <taxon>Mycosphaerellales</taxon>
        <taxon>Mycosphaerellaceae</taxon>
        <taxon>Zymoseptoria</taxon>
    </lineage>
</organism>